<name>A0A0C2YIR0_PARME</name>
<feature type="region of interest" description="Disordered" evidence="1">
    <location>
        <begin position="26"/>
        <end position="48"/>
    </location>
</feature>
<comment type="caution">
    <text evidence="2">The sequence shown here is derived from an EMBL/GenBank/DDBJ whole genome shotgun (WGS) entry which is preliminary data.</text>
</comment>
<sequence>MDHTWLIPVDLIIMNPKDHQTVVYKDGVSSQDERQGPWHHGGRRGDHS</sequence>
<gene>
    <name evidence="2" type="ORF">CCC_04120</name>
</gene>
<dbReference type="AlphaFoldDB" id="A0A0C2YIR0"/>
<proteinExistence type="predicted"/>
<protein>
    <submittedName>
        <fullName evidence="2">Uncharacterized protein</fullName>
    </submittedName>
</protein>
<evidence type="ECO:0000256" key="1">
    <source>
        <dbReference type="SAM" id="MobiDB-lite"/>
    </source>
</evidence>
<evidence type="ECO:0000313" key="2">
    <source>
        <dbReference type="EMBL" id="KIL99604.1"/>
    </source>
</evidence>
<dbReference type="Proteomes" id="UP000031971">
    <property type="component" value="Unassembled WGS sequence"/>
</dbReference>
<dbReference type="EMBL" id="JXSL01000023">
    <property type="protein sequence ID" value="KIL99604.1"/>
    <property type="molecule type" value="Genomic_DNA"/>
</dbReference>
<accession>A0A0C2YIR0</accession>
<organism evidence="2 3">
    <name type="scientific">Paramagnetospirillum magnetotacticum MS-1</name>
    <dbReference type="NCBI Taxonomy" id="272627"/>
    <lineage>
        <taxon>Bacteria</taxon>
        <taxon>Pseudomonadati</taxon>
        <taxon>Pseudomonadota</taxon>
        <taxon>Alphaproteobacteria</taxon>
        <taxon>Rhodospirillales</taxon>
        <taxon>Magnetospirillaceae</taxon>
        <taxon>Paramagnetospirillum</taxon>
    </lineage>
</organism>
<reference evidence="2 3" key="1">
    <citation type="submission" date="2015-01" db="EMBL/GenBank/DDBJ databases">
        <title>Genome Sequence of Magnetospirillum magnetotacticum Strain MS-1.</title>
        <authorList>
            <person name="Marinov G.K."/>
            <person name="Smalley M.D."/>
            <person name="DeSalvo G."/>
        </authorList>
    </citation>
    <scope>NUCLEOTIDE SEQUENCE [LARGE SCALE GENOMIC DNA]</scope>
    <source>
        <strain evidence="2 3">MS-1</strain>
    </source>
</reference>
<keyword evidence="3" id="KW-1185">Reference proteome</keyword>
<evidence type="ECO:0000313" key="3">
    <source>
        <dbReference type="Proteomes" id="UP000031971"/>
    </source>
</evidence>